<feature type="transmembrane region" description="Helical" evidence="1">
    <location>
        <begin position="87"/>
        <end position="108"/>
    </location>
</feature>
<dbReference type="GO" id="GO:0080120">
    <property type="term" value="P:CAAX-box protein maturation"/>
    <property type="evidence" value="ECO:0007669"/>
    <property type="project" value="UniProtKB-ARBA"/>
</dbReference>
<dbReference type="EMBL" id="RIBZ01000879">
    <property type="protein sequence ID" value="RNF78707.1"/>
    <property type="molecule type" value="Genomic_DNA"/>
</dbReference>
<keyword evidence="4" id="KW-1185">Reference proteome</keyword>
<dbReference type="GO" id="GO:0004175">
    <property type="term" value="F:endopeptidase activity"/>
    <property type="evidence" value="ECO:0007669"/>
    <property type="project" value="UniProtKB-ARBA"/>
</dbReference>
<evidence type="ECO:0000259" key="2">
    <source>
        <dbReference type="Pfam" id="PF02517"/>
    </source>
</evidence>
<reference evidence="3 4" key="1">
    <citation type="submission" date="2018-11" db="EMBL/GenBank/DDBJ databases">
        <title>The Potential of Streptomyces as Biocontrol Agents against the Tomato grey mould, Botrytis cinerea (Gray mold) Frontiers in Microbiology.</title>
        <authorList>
            <person name="Li D."/>
        </authorList>
    </citation>
    <scope>NUCLEOTIDE SEQUENCE [LARGE SCALE GENOMIC DNA]</scope>
    <source>
        <strain evidence="3 4">NEAU-LD23</strain>
    </source>
</reference>
<dbReference type="InterPro" id="IPR042150">
    <property type="entry name" value="MmRce1-like"/>
</dbReference>
<gene>
    <name evidence="3" type="ORF">EEJ42_48560</name>
</gene>
<feature type="transmembrane region" description="Helical" evidence="1">
    <location>
        <begin position="18"/>
        <end position="36"/>
    </location>
</feature>
<evidence type="ECO:0000313" key="4">
    <source>
        <dbReference type="Proteomes" id="UP000275401"/>
    </source>
</evidence>
<feature type="transmembrane region" description="Helical" evidence="1">
    <location>
        <begin position="48"/>
        <end position="66"/>
    </location>
</feature>
<feature type="domain" description="CAAX prenyl protease 2/Lysostaphin resistance protein A-like" evidence="2">
    <location>
        <begin position="52"/>
        <end position="154"/>
    </location>
</feature>
<keyword evidence="3" id="KW-0482">Metalloprotease</keyword>
<dbReference type="RefSeq" id="WP_123108525.1">
    <property type="nucleotide sequence ID" value="NZ_RIBZ01000879.1"/>
</dbReference>
<dbReference type="GO" id="GO:0006508">
    <property type="term" value="P:proteolysis"/>
    <property type="evidence" value="ECO:0007669"/>
    <property type="project" value="UniProtKB-KW"/>
</dbReference>
<feature type="transmembrane region" description="Helical" evidence="1">
    <location>
        <begin position="141"/>
        <end position="163"/>
    </location>
</feature>
<keyword evidence="1" id="KW-0472">Membrane</keyword>
<keyword evidence="3" id="KW-0645">Protease</keyword>
<dbReference type="InterPro" id="IPR003675">
    <property type="entry name" value="Rce1/LyrA-like_dom"/>
</dbReference>
<feature type="transmembrane region" description="Helical" evidence="1">
    <location>
        <begin position="114"/>
        <end position="134"/>
    </location>
</feature>
<comment type="caution">
    <text evidence="3">The sequence shown here is derived from an EMBL/GenBank/DDBJ whole genome shotgun (WGS) entry which is preliminary data.</text>
</comment>
<sequence>MRVDVIENQRDGGVPRPVLRAAVTLALAAALGLWRPDLAPLDEIADGVPGWAAVLALPLLTPVYWGEEFGWTSYLRPRLFGGRMAPSAIVTGLIWASWHYPPAFIGYIEYPRLFLGLLVWTLCFQFQEVILAWLFMRSGTIWTASLAHAGNNLVLFLLTGQLLSSGDDGLGTVGVTLLTMIPLAGLSLWIARLPNRGVA</sequence>
<organism evidence="3 4">
    <name type="scientific">Streptomyces botrytidirepellens</name>
    <dbReference type="NCBI Taxonomy" id="2486417"/>
    <lineage>
        <taxon>Bacteria</taxon>
        <taxon>Bacillati</taxon>
        <taxon>Actinomycetota</taxon>
        <taxon>Actinomycetes</taxon>
        <taxon>Kitasatosporales</taxon>
        <taxon>Streptomycetaceae</taxon>
        <taxon>Streptomyces</taxon>
    </lineage>
</organism>
<dbReference type="Proteomes" id="UP000275401">
    <property type="component" value="Unassembled WGS sequence"/>
</dbReference>
<name>A0A3M8SBS2_9ACTN</name>
<evidence type="ECO:0000313" key="3">
    <source>
        <dbReference type="EMBL" id="RNF78707.1"/>
    </source>
</evidence>
<dbReference type="Pfam" id="PF02517">
    <property type="entry name" value="Rce1-like"/>
    <property type="match status" value="1"/>
</dbReference>
<dbReference type="PANTHER" id="PTHR35797">
    <property type="entry name" value="PROTEASE-RELATED"/>
    <property type="match status" value="1"/>
</dbReference>
<accession>A0A3M8SBS2</accession>
<dbReference type="PANTHER" id="PTHR35797:SF1">
    <property type="entry name" value="PROTEASE"/>
    <property type="match status" value="1"/>
</dbReference>
<dbReference type="GO" id="GO:0008237">
    <property type="term" value="F:metallopeptidase activity"/>
    <property type="evidence" value="ECO:0007669"/>
    <property type="project" value="UniProtKB-KW"/>
</dbReference>
<protein>
    <submittedName>
        <fullName evidence="3">CPBP family intramembrane metalloprotease</fullName>
    </submittedName>
</protein>
<evidence type="ECO:0000256" key="1">
    <source>
        <dbReference type="SAM" id="Phobius"/>
    </source>
</evidence>
<dbReference type="AlphaFoldDB" id="A0A3M8SBS2"/>
<feature type="transmembrane region" description="Helical" evidence="1">
    <location>
        <begin position="169"/>
        <end position="191"/>
    </location>
</feature>
<keyword evidence="1" id="KW-1133">Transmembrane helix</keyword>
<proteinExistence type="predicted"/>
<keyword evidence="3" id="KW-0378">Hydrolase</keyword>
<keyword evidence="1" id="KW-0812">Transmembrane</keyword>